<organism evidence="3 4">
    <name type="scientific">Massilia cellulosiltytica</name>
    <dbReference type="NCBI Taxonomy" id="2683234"/>
    <lineage>
        <taxon>Bacteria</taxon>
        <taxon>Pseudomonadati</taxon>
        <taxon>Pseudomonadota</taxon>
        <taxon>Betaproteobacteria</taxon>
        <taxon>Burkholderiales</taxon>
        <taxon>Oxalobacteraceae</taxon>
        <taxon>Telluria group</taxon>
        <taxon>Massilia</taxon>
    </lineage>
</organism>
<dbReference type="Pfam" id="PF13472">
    <property type="entry name" value="Lipase_GDSL_2"/>
    <property type="match status" value="1"/>
</dbReference>
<keyword evidence="4" id="KW-1185">Reference proteome</keyword>
<sequence length="411" mass="42731">MPASLSHPLAGVTMTGRALAALLFSALLATTATAADEGWRTGWSSAPDSAGPALPAQTLRQVVRTTTKGTRMRIRLSNLFGTQPLHVGAAHVGLSAGGARVAAGSDRPLLFGGRPAVTIAAGSSALSDPVDLAVAALQPLAVSLYLPAPVPVSTVHGFVLRPTYLKAAGDVTGAADFPSAATDDNLYLLSDVEVLGPDTGRTLAVIGDSIADGVGAEEAGWPDALAARLQAEPALATIGIANEGIAGNRILNDASTPYVGPSVLARFDRDTLDKPGVRWVLLHEGVNDITAARLLAAPADRVTVGQIEAGMRKLAGRARARGVKIWAGTLLPFAGTKDFWSADAERDRLALNAWIRTAGVFDAVVDFDAALRDPEQPSRLNPAYDSGDHLHPNDAGYRVMAQQVDLRLLHP</sequence>
<feature type="chain" id="PRO_5031398418" evidence="1">
    <location>
        <begin position="35"/>
        <end position="411"/>
    </location>
</feature>
<dbReference type="AlphaFoldDB" id="A0A7X3G2J5"/>
<evidence type="ECO:0000259" key="2">
    <source>
        <dbReference type="Pfam" id="PF13472"/>
    </source>
</evidence>
<dbReference type="InterPro" id="IPR036514">
    <property type="entry name" value="SGNH_hydro_sf"/>
</dbReference>
<feature type="signal peptide" evidence="1">
    <location>
        <begin position="1"/>
        <end position="34"/>
    </location>
</feature>
<dbReference type="CDD" id="cd01830">
    <property type="entry name" value="XynE_like"/>
    <property type="match status" value="1"/>
</dbReference>
<dbReference type="Gene3D" id="3.40.50.1110">
    <property type="entry name" value="SGNH hydrolase"/>
    <property type="match status" value="1"/>
</dbReference>
<dbReference type="EMBL" id="WSES01000007">
    <property type="protein sequence ID" value="MVW62541.1"/>
    <property type="molecule type" value="Genomic_DNA"/>
</dbReference>
<protein>
    <submittedName>
        <fullName evidence="3">SGNH/GDSL hydrolase family protein</fullName>
    </submittedName>
</protein>
<feature type="domain" description="SGNH hydrolase-type esterase" evidence="2">
    <location>
        <begin position="205"/>
        <end position="399"/>
    </location>
</feature>
<proteinExistence type="predicted"/>
<evidence type="ECO:0000313" key="3">
    <source>
        <dbReference type="EMBL" id="MVW62541.1"/>
    </source>
</evidence>
<dbReference type="InterPro" id="IPR013830">
    <property type="entry name" value="SGNH_hydro"/>
</dbReference>
<dbReference type="SUPFAM" id="SSF52266">
    <property type="entry name" value="SGNH hydrolase"/>
    <property type="match status" value="1"/>
</dbReference>
<name>A0A7X3G2J5_9BURK</name>
<dbReference type="PANTHER" id="PTHR43784:SF2">
    <property type="entry name" value="GDSL-LIKE LIPASE_ACYLHYDROLASE, PUTATIVE (AFU_ORTHOLOGUE AFUA_2G00820)-RELATED"/>
    <property type="match status" value="1"/>
</dbReference>
<dbReference type="PANTHER" id="PTHR43784">
    <property type="entry name" value="GDSL-LIKE LIPASE/ACYLHYDROLASE, PUTATIVE (AFU_ORTHOLOGUE AFUA_2G00820)-RELATED"/>
    <property type="match status" value="1"/>
</dbReference>
<keyword evidence="3" id="KW-0378">Hydrolase</keyword>
<gene>
    <name evidence="3" type="ORF">GPY61_21660</name>
</gene>
<evidence type="ECO:0000256" key="1">
    <source>
        <dbReference type="SAM" id="SignalP"/>
    </source>
</evidence>
<reference evidence="3 4" key="1">
    <citation type="submission" date="2019-12" db="EMBL/GenBank/DDBJ databases">
        <authorList>
            <person name="Li C."/>
            <person name="Zhao J."/>
        </authorList>
    </citation>
    <scope>NUCLEOTIDE SEQUENCE [LARGE SCALE GENOMIC DNA]</scope>
    <source>
        <strain evidence="3 4">NEAU-DD11</strain>
    </source>
</reference>
<accession>A0A7X3G2J5</accession>
<evidence type="ECO:0000313" key="4">
    <source>
        <dbReference type="Proteomes" id="UP000443353"/>
    </source>
</evidence>
<dbReference type="Proteomes" id="UP000443353">
    <property type="component" value="Unassembled WGS sequence"/>
</dbReference>
<dbReference type="GO" id="GO:0016788">
    <property type="term" value="F:hydrolase activity, acting on ester bonds"/>
    <property type="evidence" value="ECO:0007669"/>
    <property type="project" value="UniProtKB-ARBA"/>
</dbReference>
<dbReference type="InterPro" id="IPR053140">
    <property type="entry name" value="GDSL_Rv0518-like"/>
</dbReference>
<comment type="caution">
    <text evidence="3">The sequence shown here is derived from an EMBL/GenBank/DDBJ whole genome shotgun (WGS) entry which is preliminary data.</text>
</comment>
<keyword evidence="1" id="KW-0732">Signal</keyword>